<dbReference type="InterPro" id="IPR019423">
    <property type="entry name" value="7TM_GPCR_serpentine_rcpt_Srj"/>
</dbReference>
<name>A0A2A6C3T6_PRIPA</name>
<dbReference type="PANTHER" id="PTHR45907">
    <property type="entry name" value="SERPENTINE RECEPTOR, CLASS J"/>
    <property type="match status" value="1"/>
</dbReference>
<accession>A0A2A6C3T6</accession>
<proteinExistence type="predicted"/>
<dbReference type="Proteomes" id="UP000005239">
    <property type="component" value="Unassembled WGS sequence"/>
</dbReference>
<accession>A0A8R1UK06</accession>
<gene>
    <name evidence="1" type="primary">WBGene00272521</name>
</gene>
<evidence type="ECO:0000313" key="1">
    <source>
        <dbReference type="EnsemblMetazoa" id="PPA34152.1"/>
    </source>
</evidence>
<dbReference type="Pfam" id="PF10326">
    <property type="entry name" value="7TM_GPCR_Str"/>
    <property type="match status" value="1"/>
</dbReference>
<protein>
    <submittedName>
        <fullName evidence="1">G protein-coupled receptor</fullName>
    </submittedName>
</protein>
<dbReference type="AlphaFoldDB" id="A0A2A6C3T6"/>
<dbReference type="PANTHER" id="PTHR45907:SF16">
    <property type="entry name" value="SERPENTINE RECEPTOR, CLASS J"/>
    <property type="match status" value="1"/>
</dbReference>
<organism evidence="1 2">
    <name type="scientific">Pristionchus pacificus</name>
    <name type="common">Parasitic nematode worm</name>
    <dbReference type="NCBI Taxonomy" id="54126"/>
    <lineage>
        <taxon>Eukaryota</taxon>
        <taxon>Metazoa</taxon>
        <taxon>Ecdysozoa</taxon>
        <taxon>Nematoda</taxon>
        <taxon>Chromadorea</taxon>
        <taxon>Rhabditida</taxon>
        <taxon>Rhabditina</taxon>
        <taxon>Diplogasteromorpha</taxon>
        <taxon>Diplogasteroidea</taxon>
        <taxon>Neodiplogasteridae</taxon>
        <taxon>Pristionchus</taxon>
    </lineage>
</organism>
<reference evidence="1" key="2">
    <citation type="submission" date="2022-06" db="UniProtKB">
        <authorList>
            <consortium name="EnsemblMetazoa"/>
        </authorList>
    </citation>
    <scope>IDENTIFICATION</scope>
    <source>
        <strain evidence="1">PS312</strain>
    </source>
</reference>
<sequence>MKFPKSGTAKGPGGRVEDEYLPYNESAGIITNLLLLFVIKRFSSVELGTYKYLLTVFSLNDICLTLLHMVLRPKNIIMGTVFSLVADGPVQSKHFASIYSAGFTIPFSLMCYHFIYRYWAIKRYLLVLYGTTGDNEDEDALTEVRDAFEETFGKRIEYGWVILDNWVNKD</sequence>
<dbReference type="EnsemblMetazoa" id="PPA34152.1">
    <property type="protein sequence ID" value="PPA34152.1"/>
    <property type="gene ID" value="WBGene00272521"/>
</dbReference>
<reference evidence="2" key="1">
    <citation type="journal article" date="2008" name="Nat. Genet.">
        <title>The Pristionchus pacificus genome provides a unique perspective on nematode lifestyle and parasitism.</title>
        <authorList>
            <person name="Dieterich C."/>
            <person name="Clifton S.W."/>
            <person name="Schuster L.N."/>
            <person name="Chinwalla A."/>
            <person name="Delehaunty K."/>
            <person name="Dinkelacker I."/>
            <person name="Fulton L."/>
            <person name="Fulton R."/>
            <person name="Godfrey J."/>
            <person name="Minx P."/>
            <person name="Mitreva M."/>
            <person name="Roeseler W."/>
            <person name="Tian H."/>
            <person name="Witte H."/>
            <person name="Yang S.P."/>
            <person name="Wilson R.K."/>
            <person name="Sommer R.J."/>
        </authorList>
    </citation>
    <scope>NUCLEOTIDE SEQUENCE [LARGE SCALE GENOMIC DNA]</scope>
    <source>
        <strain evidence="2">PS312</strain>
    </source>
</reference>
<dbReference type="SUPFAM" id="SSF81321">
    <property type="entry name" value="Family A G protein-coupled receptor-like"/>
    <property type="match status" value="1"/>
</dbReference>
<dbReference type="InterPro" id="IPR019428">
    <property type="entry name" value="7TM_GPCR_serpentine_rcpt_Str"/>
</dbReference>
<evidence type="ECO:0000313" key="2">
    <source>
        <dbReference type="Proteomes" id="UP000005239"/>
    </source>
</evidence>
<keyword evidence="2" id="KW-1185">Reference proteome</keyword>